<dbReference type="PANTHER" id="PTHR33434:SF2">
    <property type="entry name" value="FATTY ACID-BINDING PROTEIN TM_1468"/>
    <property type="match status" value="1"/>
</dbReference>
<name>A0A223KQF4_9BACI</name>
<dbReference type="SUPFAM" id="SSF82549">
    <property type="entry name" value="DAK1/DegV-like"/>
    <property type="match status" value="1"/>
</dbReference>
<sequence length="280" mass="31418">MGKIAWVTDSTAFIDEELANHPDVYTVPMVIYFGEDEYLDGVNITKEQFQKLLVESEIPPKTSQPSVGTFAELYNQLAQNYDQIVSIHLSSHLSGTVSSSQQAAKLVDIPVTTIDTKTLSYPLTAMLKTAIKLVNEGHSIEEVERKLDDMVNKSELYVLIGSLEQLHRSGRMTSVQKVLGSLLQIKPIIAIKDGKLDVAEKVRTEKKVFQRMLELFDDAFNRGTVKELYLLYGREEEQTFSIKQKIKETYPNLKVGAYPISTTISVHAGVDTVGLAWFNE</sequence>
<evidence type="ECO:0000313" key="3">
    <source>
        <dbReference type="Proteomes" id="UP000215224"/>
    </source>
</evidence>
<dbReference type="Gene3D" id="3.30.1180.10">
    <property type="match status" value="1"/>
</dbReference>
<dbReference type="KEGG" id="bcoh:BC6307_10800"/>
<dbReference type="Gene3D" id="3.40.50.10170">
    <property type="match status" value="1"/>
</dbReference>
<evidence type="ECO:0000256" key="1">
    <source>
        <dbReference type="ARBA" id="ARBA00023121"/>
    </source>
</evidence>
<dbReference type="PROSITE" id="PS51482">
    <property type="entry name" value="DEGV"/>
    <property type="match status" value="1"/>
</dbReference>
<dbReference type="EMBL" id="CP018866">
    <property type="protein sequence ID" value="AST91730.1"/>
    <property type="molecule type" value="Genomic_DNA"/>
</dbReference>
<dbReference type="STRING" id="1314751.GCA_001591425_02844"/>
<reference evidence="2 3" key="1">
    <citation type="submission" date="2016-12" db="EMBL/GenBank/DDBJ databases">
        <title>The whole genome sequencing and assembly of Bacillus cohnii DSM 6307T strain.</title>
        <authorList>
            <person name="Lee Y.-J."/>
            <person name="Yi H."/>
            <person name="Bahn Y.-S."/>
            <person name="Kim J.F."/>
            <person name="Lee D.-W."/>
        </authorList>
    </citation>
    <scope>NUCLEOTIDE SEQUENCE [LARGE SCALE GENOMIC DNA]</scope>
    <source>
        <strain evidence="2 3">DSM 6307</strain>
    </source>
</reference>
<dbReference type="GO" id="GO:0008289">
    <property type="term" value="F:lipid binding"/>
    <property type="evidence" value="ECO:0007669"/>
    <property type="project" value="UniProtKB-KW"/>
</dbReference>
<dbReference type="RefSeq" id="WP_066417391.1">
    <property type="nucleotide sequence ID" value="NZ_CP018866.1"/>
</dbReference>
<dbReference type="PANTHER" id="PTHR33434">
    <property type="entry name" value="DEGV DOMAIN-CONTAINING PROTEIN DR_1986-RELATED"/>
    <property type="match status" value="1"/>
</dbReference>
<dbReference type="Proteomes" id="UP000215224">
    <property type="component" value="Chromosome"/>
</dbReference>
<dbReference type="InterPro" id="IPR003797">
    <property type="entry name" value="DegV"/>
</dbReference>
<proteinExistence type="predicted"/>
<gene>
    <name evidence="2" type="ORF">BC6307_10800</name>
</gene>
<dbReference type="Pfam" id="PF02645">
    <property type="entry name" value="DegV"/>
    <property type="match status" value="1"/>
</dbReference>
<dbReference type="NCBIfam" id="TIGR00762">
    <property type="entry name" value="DegV"/>
    <property type="match status" value="1"/>
</dbReference>
<keyword evidence="1" id="KW-0446">Lipid-binding</keyword>
<dbReference type="AlphaFoldDB" id="A0A223KQF4"/>
<keyword evidence="3" id="KW-1185">Reference proteome</keyword>
<protein>
    <submittedName>
        <fullName evidence="2">Fatty acid-binding protein DegV</fullName>
    </submittedName>
</protein>
<accession>A0A223KQF4</accession>
<dbReference type="InterPro" id="IPR043168">
    <property type="entry name" value="DegV_C"/>
</dbReference>
<organism evidence="2 3">
    <name type="scientific">Sutcliffiella cohnii</name>
    <dbReference type="NCBI Taxonomy" id="33932"/>
    <lineage>
        <taxon>Bacteria</taxon>
        <taxon>Bacillati</taxon>
        <taxon>Bacillota</taxon>
        <taxon>Bacilli</taxon>
        <taxon>Bacillales</taxon>
        <taxon>Bacillaceae</taxon>
        <taxon>Sutcliffiella</taxon>
    </lineage>
</organism>
<evidence type="ECO:0000313" key="2">
    <source>
        <dbReference type="EMBL" id="AST91730.1"/>
    </source>
</evidence>
<dbReference type="InterPro" id="IPR050270">
    <property type="entry name" value="DegV_domain_contain"/>
</dbReference>